<feature type="region of interest" description="Disordered" evidence="3">
    <location>
        <begin position="56"/>
        <end position="75"/>
    </location>
</feature>
<proteinExistence type="predicted"/>
<evidence type="ECO:0000259" key="5">
    <source>
        <dbReference type="PROSITE" id="PS51391"/>
    </source>
</evidence>
<feature type="domain" description="RRM" evidence="4">
    <location>
        <begin position="71"/>
        <end position="144"/>
    </location>
</feature>
<dbReference type="PROSITE" id="PS51391">
    <property type="entry name" value="CID"/>
    <property type="match status" value="1"/>
</dbReference>
<dbReference type="EMBL" id="KZ454991">
    <property type="protein sequence ID" value="PKI83448.1"/>
    <property type="molecule type" value="Genomic_DNA"/>
</dbReference>
<keyword evidence="1 2" id="KW-0694">RNA-binding</keyword>
<accession>A0A2N1JA61</accession>
<keyword evidence="7" id="KW-1185">Reference proteome</keyword>
<evidence type="ECO:0000256" key="1">
    <source>
        <dbReference type="ARBA" id="ARBA00022884"/>
    </source>
</evidence>
<dbReference type="STRING" id="2020962.A0A2N1JA61"/>
<dbReference type="Gene3D" id="3.30.70.330">
    <property type="match status" value="1"/>
</dbReference>
<evidence type="ECO:0000256" key="3">
    <source>
        <dbReference type="SAM" id="MobiDB-lite"/>
    </source>
</evidence>
<dbReference type="InterPro" id="IPR012677">
    <property type="entry name" value="Nucleotide-bd_a/b_plait_sf"/>
</dbReference>
<dbReference type="Pfam" id="PF04818">
    <property type="entry name" value="CID"/>
    <property type="match status" value="1"/>
</dbReference>
<evidence type="ECO:0000313" key="7">
    <source>
        <dbReference type="Proteomes" id="UP000232875"/>
    </source>
</evidence>
<evidence type="ECO:0000256" key="2">
    <source>
        <dbReference type="PROSITE-ProRule" id="PRU00176"/>
    </source>
</evidence>
<sequence>MTTNSTTSEPQNIPKAANPLVLKAFGEDEEENSAQPRPTRCGAMSSFLRELQEEQTIRDSQMSEPKATSTTNLRVQGLPSSCTEVDLGHYFAQWGNVASVKIPLLASAHGFVAYMLRNDAEGAMRAADGAQWEGHTLTVTWSRALALPATPRFCKTAMAVHTYNERKRQALEMEDNVAFDDEGYASLYSTDAEELSETEALRDTKMLGPLARRRLEVMLRGLTPRRERIARCMALALDHAEAADKVAEIIIASLQIVSTPIPRKIARLHLVSDILYNSAARVPSAWRYRDAFSTRLLPVFTHFRAVLQLLPTQEEAACVQRQIFHVLDCWDAWLVVSPAFAAELRRAITAEG</sequence>
<gene>
    <name evidence="6" type="ORF">MVES_002437</name>
</gene>
<dbReference type="GO" id="GO:0003723">
    <property type="term" value="F:RNA binding"/>
    <property type="evidence" value="ECO:0007669"/>
    <property type="project" value="UniProtKB-UniRule"/>
</dbReference>
<dbReference type="InterPro" id="IPR008942">
    <property type="entry name" value="ENTH_VHS"/>
</dbReference>
<feature type="domain" description="CID" evidence="5">
    <location>
        <begin position="207"/>
        <end position="352"/>
    </location>
</feature>
<dbReference type="Gene3D" id="1.25.40.90">
    <property type="match status" value="1"/>
</dbReference>
<dbReference type="AlphaFoldDB" id="A0A2N1JA61"/>
<name>A0A2N1JA61_9BASI</name>
<dbReference type="PROSITE" id="PS50102">
    <property type="entry name" value="RRM"/>
    <property type="match status" value="1"/>
</dbReference>
<dbReference type="SMART" id="SM00360">
    <property type="entry name" value="RRM"/>
    <property type="match status" value="1"/>
</dbReference>
<dbReference type="InterPro" id="IPR000504">
    <property type="entry name" value="RRM_dom"/>
</dbReference>
<dbReference type="InterPro" id="IPR051485">
    <property type="entry name" value="SR-CTD_assoc_factor"/>
</dbReference>
<dbReference type="OrthoDB" id="377209at2759"/>
<dbReference type="InterPro" id="IPR035979">
    <property type="entry name" value="RBD_domain_sf"/>
</dbReference>
<dbReference type="Proteomes" id="UP000232875">
    <property type="component" value="Unassembled WGS sequence"/>
</dbReference>
<protein>
    <recommendedName>
        <fullName evidence="8">CID domain-containing protein</fullName>
    </recommendedName>
</protein>
<dbReference type="GO" id="GO:0005634">
    <property type="term" value="C:nucleus"/>
    <property type="evidence" value="ECO:0007669"/>
    <property type="project" value="TreeGrafter"/>
</dbReference>
<dbReference type="InterPro" id="IPR006569">
    <property type="entry name" value="CID_dom"/>
</dbReference>
<dbReference type="PANTHER" id="PTHR23140">
    <property type="entry name" value="RNA PROCESSING PROTEIN LD23810P"/>
    <property type="match status" value="1"/>
</dbReference>
<dbReference type="SMART" id="SM00582">
    <property type="entry name" value="RPR"/>
    <property type="match status" value="1"/>
</dbReference>
<organism evidence="6 7">
    <name type="scientific">Malassezia vespertilionis</name>
    <dbReference type="NCBI Taxonomy" id="2020962"/>
    <lineage>
        <taxon>Eukaryota</taxon>
        <taxon>Fungi</taxon>
        <taxon>Dikarya</taxon>
        <taxon>Basidiomycota</taxon>
        <taxon>Ustilaginomycotina</taxon>
        <taxon>Malasseziomycetes</taxon>
        <taxon>Malasseziales</taxon>
        <taxon>Malasseziaceae</taxon>
        <taxon>Malassezia</taxon>
    </lineage>
</organism>
<feature type="compositionally biased region" description="Polar residues" evidence="3">
    <location>
        <begin position="58"/>
        <end position="75"/>
    </location>
</feature>
<evidence type="ECO:0008006" key="8">
    <source>
        <dbReference type="Google" id="ProtNLM"/>
    </source>
</evidence>
<reference evidence="6 7" key="1">
    <citation type="submission" date="2017-10" db="EMBL/GenBank/DDBJ databases">
        <title>A novel species of cold-tolerant Malassezia isolated from bats.</title>
        <authorList>
            <person name="Lorch J.M."/>
            <person name="Palmer J.M."/>
            <person name="Vanderwolf K.J."/>
            <person name="Schmidt K.Z."/>
            <person name="Verant M.L."/>
            <person name="Weller T.J."/>
            <person name="Blehert D.S."/>
        </authorList>
    </citation>
    <scope>NUCLEOTIDE SEQUENCE [LARGE SCALE GENOMIC DNA]</scope>
    <source>
        <strain evidence="6 7">NWHC:44797-103</strain>
    </source>
</reference>
<dbReference type="Pfam" id="PF00076">
    <property type="entry name" value="RRM_1"/>
    <property type="match status" value="1"/>
</dbReference>
<evidence type="ECO:0000313" key="6">
    <source>
        <dbReference type="EMBL" id="PKI83448.1"/>
    </source>
</evidence>
<evidence type="ECO:0000259" key="4">
    <source>
        <dbReference type="PROSITE" id="PS50102"/>
    </source>
</evidence>
<dbReference type="SUPFAM" id="SSF54928">
    <property type="entry name" value="RNA-binding domain, RBD"/>
    <property type="match status" value="1"/>
</dbReference>
<dbReference type="PANTHER" id="PTHR23140:SF0">
    <property type="entry name" value="U2 SNRNP-ASSOCIATED SURP MOTIF-CONTAINING PROTEIN"/>
    <property type="match status" value="1"/>
</dbReference>